<feature type="compositionally biased region" description="Basic and acidic residues" evidence="1">
    <location>
        <begin position="731"/>
        <end position="754"/>
    </location>
</feature>
<dbReference type="SUPFAM" id="SSF81631">
    <property type="entry name" value="PAP/OAS1 substrate-binding domain"/>
    <property type="match status" value="1"/>
</dbReference>
<dbReference type="GO" id="GO:0031499">
    <property type="term" value="C:TRAMP complex"/>
    <property type="evidence" value="ECO:0007669"/>
    <property type="project" value="TreeGrafter"/>
</dbReference>
<protein>
    <recommendedName>
        <fullName evidence="4">Polymerase nucleotidyl transferase domain-containing protein</fullName>
    </recommendedName>
</protein>
<sequence>MQLNHSTCFIQARSNIPSNDVKNYGTDSSFEPLIEQHLNVDQLNHHREFNQSQLVSQKQVERHQTCNNSSVLDFVSDTQKHEEDQQELLEVNQIQQQKVRQINNKTNLLLTTHSNLKQLKVSDSMMSATSQFINKSTMLRQLYAVQTQTYNSKSQVQSTLIGRQQHLNNKEEYNNDFYQQKYQADKMSVPLLKSNDTIQINSNRLTPQKLDQEPSNQNSSTNNKLTSAKLFSKTDSSSKQSGNVEGDQIKQDNQKIQYQQKQKPSQDSLSSQQTCGQQQIYSAQTATQTQFNHQSKFFTLEQPILQLNNQTIFIRGKNGRGYQGINNYKNSVRIPTIQEWFQSLSKDDKILCLTIVDFTLVNSIVRMQQRLNKKGQGKFSLVTKLLKQTINAASGNGSQPSKYQSQLVQDVKFSSIKNFIKDDKDKIAQQAKQCHEKDLLDLVRLTHTKVSTNLKNQQEVTDFLMEDQDLNTLTVAQTLVQDPVKFYQLVQAIVGNNFLKVPLEINWDDQKMFFIVKTPTWFVPSAYNSLAYWVIFLFEISLWVHYEAYVKSRFMINKTTLDPKLFLSKQGQLINVKNELQSYWSQIQEKSKQNHTILKDIGSEVFKRSKLLQLNQPQEASANEDFLSLSQLNGGLIQVRTTAPPILNSESKIIEALQQNREPEMFMNDLCLFSLSRVGSQLNKLEKILVDVLRDKLEENERNQKILSNKKNQKKKNKKKTQKQDQTSNRIDNEIEKDNLEEKKENLQESESEHLLTQIQEEEEEDNIYDQYYCKDLDELSIALLVQQSQHHIQPRNNDLLDELLRDEGPVQNKLEQKVQIIQKIMKIPSVKPIKEYLNYQITNEDQKYELNDHAYENQIHQLIHEDEEKEQNKEEQSANSDSTEDLNQQEHHHLSEIKMNQTIESPSQKLDTLDYNIIERLKQSEFSAGSVGYMSSDRFDEDDSKKASINHDIKSFIEERKNQVIKNQSTTKKKNNTKSFMSSQKELSIQNDLNKSLDDSINNFQIIRSNKNFNNSASQNNNNNSSKQQQQQNQQQTQNQQISKNKKKKRSKAVLPQLAQQYSSNNDSLKDQSQKLNEFMRNIVQVKEPVEVQEIQKPFQKIEKQVSKIIPEKEQTTQQVIPNYEIRTKLQVQNNTNQTASTQTQKDKPIYIRKTNRHEPIPNTLDNSIILNQQQNITIQPAEIKEQEIIKPVRTNQLNKSHDVAKKSKQKQQQQHQRFQNFINMKDPLDKSQDNQKIQLNKEKSKKSNHKNSHQHQLKNNKKKMTNTQNSTQASGLITPQEYPSNNSVQQHQFNAPYGMPNQMVNTMPEHQMYQNGYMQPQMPYQPDGFNDIFRNIQSQQGIQYLQQLIHQAIQQNQFNFQDRSQNFYDSPNFPQSPDEYQHQQDDYERKNALIAGFYETLSQQLESLMNTIENKLDSVAKERISAINLLEKLINENLKPQNNQAFQIKMYGSMASKLAIEQSDVDLAVVGLEFQGIRELQIKEMRVLFERLQESLKYLKKSSILFIESATIPVIKLSIDLEELSISHQDGIEIEIDPQMRNLGIDITFEDQSLSLFYGPEGQRVNLGIQCIQYIQDLCYQQPFLKPIVLFMKKLLQNSNLNQPFYGGINSYSLVLMVSAFLNKFGNYSTPSQSLFEFLRYFGYYFDAETVMIDNQDFIKTMCPMIDPMTILDPLNKANNTTRSAFRIREIQEVFKRVFEYMNSKLLEVNDVSVAQCESDMQQDPQELLMGALSTKIGNVIRDVLEREDIDHQQ</sequence>
<feature type="compositionally biased region" description="Polar residues" evidence="1">
    <location>
        <begin position="265"/>
        <end position="274"/>
    </location>
</feature>
<feature type="compositionally biased region" description="Low complexity" evidence="1">
    <location>
        <begin position="1014"/>
        <end position="1044"/>
    </location>
</feature>
<evidence type="ECO:0000256" key="1">
    <source>
        <dbReference type="SAM" id="MobiDB-lite"/>
    </source>
</evidence>
<feature type="region of interest" description="Disordered" evidence="1">
    <location>
        <begin position="1014"/>
        <end position="1072"/>
    </location>
</feature>
<organism evidence="2 3">
    <name type="scientific">Stylonychia lemnae</name>
    <name type="common">Ciliate</name>
    <dbReference type="NCBI Taxonomy" id="5949"/>
    <lineage>
        <taxon>Eukaryota</taxon>
        <taxon>Sar</taxon>
        <taxon>Alveolata</taxon>
        <taxon>Ciliophora</taxon>
        <taxon>Intramacronucleata</taxon>
        <taxon>Spirotrichea</taxon>
        <taxon>Stichotrichia</taxon>
        <taxon>Sporadotrichida</taxon>
        <taxon>Oxytrichidae</taxon>
        <taxon>Stylonychinae</taxon>
        <taxon>Stylonychia</taxon>
    </lineage>
</organism>
<feature type="compositionally biased region" description="Polar residues" evidence="1">
    <location>
        <begin position="233"/>
        <end position="243"/>
    </location>
</feature>
<feature type="compositionally biased region" description="Polar residues" evidence="1">
    <location>
        <begin position="213"/>
        <end position="226"/>
    </location>
</feature>
<evidence type="ECO:0008006" key="4">
    <source>
        <dbReference type="Google" id="ProtNLM"/>
    </source>
</evidence>
<dbReference type="GO" id="GO:0031123">
    <property type="term" value="P:RNA 3'-end processing"/>
    <property type="evidence" value="ECO:0007669"/>
    <property type="project" value="TreeGrafter"/>
</dbReference>
<dbReference type="Gene3D" id="1.10.1410.10">
    <property type="match status" value="1"/>
</dbReference>
<feature type="compositionally biased region" description="Polar residues" evidence="1">
    <location>
        <begin position="1059"/>
        <end position="1068"/>
    </location>
</feature>
<dbReference type="GO" id="GO:0005730">
    <property type="term" value="C:nucleolus"/>
    <property type="evidence" value="ECO:0007669"/>
    <property type="project" value="TreeGrafter"/>
</dbReference>
<feature type="region of interest" description="Disordered" evidence="1">
    <location>
        <begin position="967"/>
        <end position="987"/>
    </location>
</feature>
<proteinExistence type="predicted"/>
<dbReference type="PANTHER" id="PTHR23092">
    <property type="entry name" value="POLY(A) RNA POLYMERASE"/>
    <property type="match status" value="1"/>
</dbReference>
<dbReference type="PANTHER" id="PTHR23092:SF15">
    <property type="entry name" value="INACTIVE NON-CANONICAL POLY(A) RNA POLYMERASE PROTEIN TRF4-2-RELATED"/>
    <property type="match status" value="1"/>
</dbReference>
<feature type="region of interest" description="Disordered" evidence="1">
    <location>
        <begin position="1195"/>
        <end position="1218"/>
    </location>
</feature>
<feature type="region of interest" description="Disordered" evidence="1">
    <location>
        <begin position="206"/>
        <end position="274"/>
    </location>
</feature>
<accession>A0A077ZQN4</accession>
<feature type="compositionally biased region" description="Basic residues" evidence="1">
    <location>
        <begin position="1245"/>
        <end position="1266"/>
    </location>
</feature>
<feature type="region of interest" description="Disordered" evidence="1">
    <location>
        <begin position="1242"/>
        <end position="1280"/>
    </location>
</feature>
<feature type="compositionally biased region" description="Low complexity" evidence="1">
    <location>
        <begin position="254"/>
        <end position="263"/>
    </location>
</feature>
<dbReference type="GO" id="GO:1990817">
    <property type="term" value="F:poly(A) RNA polymerase activity"/>
    <property type="evidence" value="ECO:0007669"/>
    <property type="project" value="InterPro"/>
</dbReference>
<feature type="region of interest" description="Disordered" evidence="1">
    <location>
        <begin position="868"/>
        <end position="891"/>
    </location>
</feature>
<dbReference type="InParanoid" id="A0A077ZQN4"/>
<dbReference type="SUPFAM" id="SSF81301">
    <property type="entry name" value="Nucleotidyltransferase"/>
    <property type="match status" value="1"/>
</dbReference>
<name>A0A077ZQN4_STYLE</name>
<evidence type="ECO:0000313" key="3">
    <source>
        <dbReference type="Proteomes" id="UP000039865"/>
    </source>
</evidence>
<reference evidence="2 3" key="1">
    <citation type="submission" date="2014-06" db="EMBL/GenBank/DDBJ databases">
        <authorList>
            <person name="Swart Estienne"/>
        </authorList>
    </citation>
    <scope>NUCLEOTIDE SEQUENCE [LARGE SCALE GENOMIC DNA]</scope>
    <source>
        <strain evidence="2 3">130c</strain>
    </source>
</reference>
<feature type="region of interest" description="Disordered" evidence="1">
    <location>
        <begin position="703"/>
        <end position="762"/>
    </location>
</feature>
<dbReference type="GO" id="GO:0003729">
    <property type="term" value="F:mRNA binding"/>
    <property type="evidence" value="ECO:0007669"/>
    <property type="project" value="TreeGrafter"/>
</dbReference>
<dbReference type="OrthoDB" id="285216at2759"/>
<evidence type="ECO:0000313" key="2">
    <source>
        <dbReference type="EMBL" id="CDW72233.1"/>
    </source>
</evidence>
<dbReference type="Proteomes" id="UP000039865">
    <property type="component" value="Unassembled WGS sequence"/>
</dbReference>
<keyword evidence="3" id="KW-1185">Reference proteome</keyword>
<feature type="compositionally biased region" description="Basic residues" evidence="1">
    <location>
        <begin position="711"/>
        <end position="721"/>
    </location>
</feature>
<dbReference type="Gene3D" id="3.30.460.10">
    <property type="entry name" value="Beta Polymerase, domain 2"/>
    <property type="match status" value="1"/>
</dbReference>
<dbReference type="EMBL" id="CCKQ01001131">
    <property type="protein sequence ID" value="CDW72233.1"/>
    <property type="molecule type" value="Genomic_DNA"/>
</dbReference>
<dbReference type="InterPro" id="IPR043519">
    <property type="entry name" value="NT_sf"/>
</dbReference>
<gene>
    <name evidence="2" type="primary">Contig10141.g10837</name>
    <name evidence="2" type="ORF">STYLEM_1190</name>
</gene>
<feature type="compositionally biased region" description="Basic and acidic residues" evidence="1">
    <location>
        <begin position="868"/>
        <end position="877"/>
    </location>
</feature>
<dbReference type="InterPro" id="IPR045862">
    <property type="entry name" value="Trf4-like"/>
</dbReference>
<dbReference type="GO" id="GO:0043634">
    <property type="term" value="P:polyadenylation-dependent ncRNA catabolic process"/>
    <property type="evidence" value="ECO:0007669"/>
    <property type="project" value="TreeGrafter"/>
</dbReference>